<feature type="binding site" evidence="21 23">
    <location>
        <position position="215"/>
    </location>
    <ligand>
        <name>Zn(2+)</name>
        <dbReference type="ChEBI" id="CHEBI:29105"/>
    </ligand>
</feature>
<sequence length="1116" mass="123057">MFNEFAKNRIILFDGAMGTSIQNYEITDEIWQGYNGCSEWLNVAAPEIIQQIHEQYFEAGADVVETNTFGGTELVMSEYDLQDRTYELNLLGAQIARRAADKYGKYTAGSIGPGTKLPSLGQISYDDLYTMYHSQAEALLEGGVDLFIIETCQDLLQIKSALNAVIDVKAEKNSDAPVMVSITVEQNGTMLMGTDISAAVTLLREYPVFSLGLNCSTGPDLMHNPINDLAQNFNGRISCIPNAGLPENRGGQMVYDMTPDKMAKIVEGMVQEFPIGVLGGCCGTTPEHIKALRPIADKYKPNKPQAKEYTGESSSLYVSTTLMQTPPPALIGERANANGSKAFRELLLAEDFDGMLAVAKEQEETGAHFIDACVAYAGRDEKADMAKFMHLLNKTLTAPVVIDSTEPDVVETALKSCAGKPVINSINFEDGGEKLHIILRAVKKHPASVIALTIDEDGMAMTAEKKFEIAERIYNIFTKEYGLNPNDLIFDPLTFSIGSGDKTLVDAAIQTNKAIKMIKEKLTGAKTALGLSNISFGLSKDSRPILNSVFLHEAVEHGLDMAIVHASKVMPQAAIPEEDIKVSKDLLAGQEGALSAFIEHFSKKEGIVQQEEKTDLPPDEMLKNLIKKGRKAGLEETLTALMQTMKPIEIINNIMLDTMKEIGELFGAGKMLLPFVLQSAETMKTAVTVLEPFMEKSDTETRGRIVLATVKGDVHDIGKNLVDIILSNNGYEVYNLGIKVSVEEMIAKAVEMDADAIGMSGLLVKSTNIMRENIAEINRQGLSKKVLLGGAALTEKFVKNDCMPIMPGMVSYCRDAFDALKVLSGESEGSIAPEKTYADISAKPKKVQSPKLETPPAPPFFGVKTAENYTADDILEYMNKLALFSHRWGYSKKNMPDYEYEELLTKTVIPEFNETVQEIKDKELLEMGIRYAYFPCNSDGEELIVYNEDGSELTRFVFPRQNLENGVCLADYFHPVSSGVKDVVAFHIVTAGSKPAEYCQQLFKNNEYKKYYQFHGFFTEFAEAMAEYAHKMIRTDLKIDHADAKTAHGIISLGYSGRRYSFGYPSCPDLAQNNQLDSILDFSQIGVSITENHEMVSEYTTCAIIIHNSSAEYFTT</sequence>
<dbReference type="InterPro" id="IPR003726">
    <property type="entry name" value="HCY_dom"/>
</dbReference>
<dbReference type="FunFam" id="3.20.20.330:FF:000001">
    <property type="entry name" value="Methionine synthase"/>
    <property type="match status" value="1"/>
</dbReference>
<evidence type="ECO:0000256" key="6">
    <source>
        <dbReference type="ARBA" id="ARBA00012032"/>
    </source>
</evidence>
<dbReference type="SMART" id="SM01018">
    <property type="entry name" value="B12-binding_2"/>
    <property type="match status" value="1"/>
</dbReference>
<keyword evidence="11 20" id="KW-0808">Transferase</keyword>
<keyword evidence="17 20" id="KW-0170">Cobalt</keyword>
<feature type="binding site" evidence="22">
    <location>
        <position position="1059"/>
    </location>
    <ligand>
        <name>S-adenosyl-L-methionine</name>
        <dbReference type="ChEBI" id="CHEBI:59789"/>
    </ligand>
</feature>
<dbReference type="GO" id="GO:0005829">
    <property type="term" value="C:cytosol"/>
    <property type="evidence" value="ECO:0007669"/>
    <property type="project" value="TreeGrafter"/>
</dbReference>
<dbReference type="Pfam" id="PF00809">
    <property type="entry name" value="Pterin_bind"/>
    <property type="match status" value="1"/>
</dbReference>
<dbReference type="eggNOG" id="COG1410">
    <property type="taxonomic scope" value="Bacteria"/>
</dbReference>
<feature type="binding site" evidence="22">
    <location>
        <position position="760"/>
    </location>
    <ligand>
        <name>methylcob(III)alamin</name>
        <dbReference type="ChEBI" id="CHEBI:28115"/>
    </ligand>
</feature>
<dbReference type="PROSITE" id="PS50974">
    <property type="entry name" value="ADOMET_ACTIVATION"/>
    <property type="match status" value="1"/>
</dbReference>
<keyword evidence="10 20" id="KW-0846">Cobalamin</keyword>
<dbReference type="InterPro" id="IPR036594">
    <property type="entry name" value="Meth_synthase_dom"/>
</dbReference>
<dbReference type="Gene3D" id="3.40.50.280">
    <property type="entry name" value="Cobalamin-binding domain"/>
    <property type="match status" value="1"/>
</dbReference>
<evidence type="ECO:0000256" key="4">
    <source>
        <dbReference type="ARBA" id="ARBA00005178"/>
    </source>
</evidence>
<dbReference type="SUPFAM" id="SSF47644">
    <property type="entry name" value="Methionine synthase domain"/>
    <property type="match status" value="1"/>
</dbReference>
<evidence type="ECO:0000256" key="21">
    <source>
        <dbReference type="PIRSR" id="PIRSR000381-1"/>
    </source>
</evidence>
<evidence type="ECO:0000313" key="29">
    <source>
        <dbReference type="EMBL" id="ADD67644.1"/>
    </source>
</evidence>
<feature type="binding site" evidence="21 23">
    <location>
        <position position="281"/>
    </location>
    <ligand>
        <name>Zn(2+)</name>
        <dbReference type="ChEBI" id="CHEBI:29105"/>
    </ligand>
</feature>
<dbReference type="OrthoDB" id="9803687at2"/>
<dbReference type="FunCoup" id="D4H5Z8">
    <property type="interactions" value="458"/>
</dbReference>
<dbReference type="EC" id="2.1.1.13" evidence="6 19"/>
<evidence type="ECO:0000256" key="7">
    <source>
        <dbReference type="ARBA" id="ARBA00013998"/>
    </source>
</evidence>
<dbReference type="InterPro" id="IPR050554">
    <property type="entry name" value="Met_Synthase/Corrinoid"/>
</dbReference>
<dbReference type="PROSITE" id="PS51337">
    <property type="entry name" value="B12_BINDING_NTER"/>
    <property type="match status" value="1"/>
</dbReference>
<evidence type="ECO:0000256" key="17">
    <source>
        <dbReference type="ARBA" id="ARBA00023285"/>
    </source>
</evidence>
<evidence type="ECO:0000256" key="11">
    <source>
        <dbReference type="ARBA" id="ARBA00022679"/>
    </source>
</evidence>
<keyword evidence="9 20" id="KW-0028">Amino-acid biosynthesis</keyword>
<proteinExistence type="inferred from homology"/>
<evidence type="ECO:0000256" key="19">
    <source>
        <dbReference type="NCBIfam" id="TIGR02082"/>
    </source>
</evidence>
<dbReference type="GO" id="GO:0031419">
    <property type="term" value="F:cobalamin binding"/>
    <property type="evidence" value="ECO:0007669"/>
    <property type="project" value="UniProtKB-UniRule"/>
</dbReference>
<feature type="binding site" description="axial binding residue" evidence="21">
    <location>
        <position position="715"/>
    </location>
    <ligand>
        <name>methylcob(III)alamin</name>
        <dbReference type="ChEBI" id="CHEBI:28115"/>
    </ligand>
    <ligandPart>
        <name>Co</name>
        <dbReference type="ChEBI" id="CHEBI:27638"/>
    </ligandPart>
</feature>
<accession>D4H5Z8</accession>
<evidence type="ECO:0000256" key="13">
    <source>
        <dbReference type="ARBA" id="ARBA00022723"/>
    </source>
</evidence>
<feature type="binding site" evidence="22">
    <location>
        <position position="816"/>
    </location>
    <ligand>
        <name>methylcob(III)alamin</name>
        <dbReference type="ChEBI" id="CHEBI:28115"/>
    </ligand>
</feature>
<keyword evidence="16 20" id="KW-0486">Methionine biosynthesis</keyword>
<evidence type="ECO:0000259" key="26">
    <source>
        <dbReference type="PROSITE" id="PS50974"/>
    </source>
</evidence>
<dbReference type="PROSITE" id="PS50972">
    <property type="entry name" value="PTERIN_BINDING"/>
    <property type="match status" value="1"/>
</dbReference>
<gene>
    <name evidence="29" type="ordered locus">Dacet_0864</name>
</gene>
<dbReference type="EMBL" id="CP001968">
    <property type="protein sequence ID" value="ADD67644.1"/>
    <property type="molecule type" value="Genomic_DNA"/>
</dbReference>
<dbReference type="InterPro" id="IPR011005">
    <property type="entry name" value="Dihydropteroate_synth-like_sf"/>
</dbReference>
<dbReference type="SUPFAM" id="SSF52242">
    <property type="entry name" value="Cobalamin (vitamin B12)-binding domain"/>
    <property type="match status" value="1"/>
</dbReference>
<keyword evidence="12 20" id="KW-0949">S-adenosyl-L-methionine</keyword>
<evidence type="ECO:0000256" key="15">
    <source>
        <dbReference type="ARBA" id="ARBA00022833"/>
    </source>
</evidence>
<dbReference type="Pfam" id="PF02607">
    <property type="entry name" value="B12-binding_2"/>
    <property type="match status" value="1"/>
</dbReference>
<name>D4H5Z8_DENA2</name>
<evidence type="ECO:0000256" key="5">
    <source>
        <dbReference type="ARBA" id="ARBA00010398"/>
    </source>
</evidence>
<feature type="domain" description="B12-binding N-terminal" evidence="28">
    <location>
        <begin position="609"/>
        <end position="702"/>
    </location>
</feature>
<dbReference type="PANTHER" id="PTHR45833:SF1">
    <property type="entry name" value="METHIONINE SYNTHASE"/>
    <property type="match status" value="1"/>
</dbReference>
<evidence type="ECO:0000259" key="24">
    <source>
        <dbReference type="PROSITE" id="PS50970"/>
    </source>
</evidence>
<dbReference type="Gene3D" id="1.10.1240.10">
    <property type="entry name" value="Methionine synthase domain"/>
    <property type="match status" value="1"/>
</dbReference>
<dbReference type="GO" id="GO:0032259">
    <property type="term" value="P:methylation"/>
    <property type="evidence" value="ECO:0007669"/>
    <property type="project" value="UniProtKB-KW"/>
</dbReference>
<comment type="pathway">
    <text evidence="4 20">Amino-acid biosynthesis; L-methionine biosynthesis via de novo pathway; L-methionine from L-homocysteine (MetH route): step 1/1.</text>
</comment>
<evidence type="ECO:0000256" key="1">
    <source>
        <dbReference type="ARBA" id="ARBA00001700"/>
    </source>
</evidence>
<dbReference type="Pfam" id="PF02965">
    <property type="entry name" value="Met_synt_B12"/>
    <property type="match status" value="1"/>
</dbReference>
<dbReference type="HOGENOM" id="CLU_004914_4_0_0"/>
<evidence type="ECO:0000256" key="10">
    <source>
        <dbReference type="ARBA" id="ARBA00022628"/>
    </source>
</evidence>
<comment type="cofactor">
    <cofactor evidence="2 20 23">
        <name>Zn(2+)</name>
        <dbReference type="ChEBI" id="CHEBI:29105"/>
    </cofactor>
</comment>
<keyword evidence="30" id="KW-1185">Reference proteome</keyword>
<dbReference type="KEGG" id="dap:Dacet_0864"/>
<dbReference type="InterPro" id="IPR011822">
    <property type="entry name" value="MetH"/>
</dbReference>
<keyword evidence="13 20" id="KW-0479">Metal-binding</keyword>
<dbReference type="Pfam" id="PF02574">
    <property type="entry name" value="S-methyl_trans"/>
    <property type="match status" value="1"/>
</dbReference>
<evidence type="ECO:0000256" key="12">
    <source>
        <dbReference type="ARBA" id="ARBA00022691"/>
    </source>
</evidence>
<dbReference type="STRING" id="522772.Dacet_0864"/>
<evidence type="ECO:0000256" key="18">
    <source>
        <dbReference type="ARBA" id="ARBA00025552"/>
    </source>
</evidence>
<dbReference type="PROSITE" id="PS50970">
    <property type="entry name" value="HCY"/>
    <property type="match status" value="1"/>
</dbReference>
<dbReference type="InterPro" id="IPR037010">
    <property type="entry name" value="VitB12-dep_Met_synth_activ_sf"/>
</dbReference>
<dbReference type="SUPFAM" id="SSF82282">
    <property type="entry name" value="Homocysteine S-methyltransferase"/>
    <property type="match status" value="1"/>
</dbReference>
<dbReference type="SUPFAM" id="SSF56507">
    <property type="entry name" value="Methionine synthase activation domain-like"/>
    <property type="match status" value="1"/>
</dbReference>
<evidence type="ECO:0000256" key="9">
    <source>
        <dbReference type="ARBA" id="ARBA00022605"/>
    </source>
</evidence>
<dbReference type="InterPro" id="IPR036724">
    <property type="entry name" value="Cobalamin-bd_sf"/>
</dbReference>
<dbReference type="SUPFAM" id="SSF51717">
    <property type="entry name" value="Dihydropteroate synthetase-like"/>
    <property type="match status" value="1"/>
</dbReference>
<evidence type="ECO:0000256" key="22">
    <source>
        <dbReference type="PIRSR" id="PIRSR000381-2"/>
    </source>
</evidence>
<evidence type="ECO:0000259" key="28">
    <source>
        <dbReference type="PROSITE" id="PS51337"/>
    </source>
</evidence>
<feature type="binding site" evidence="22">
    <location>
        <begin position="712"/>
        <end position="716"/>
    </location>
    <ligand>
        <name>methylcob(III)alamin</name>
        <dbReference type="ChEBI" id="CHEBI:28115"/>
    </ligand>
</feature>
<dbReference type="Gene3D" id="3.20.20.330">
    <property type="entry name" value="Homocysteine-binding-like domain"/>
    <property type="match status" value="1"/>
</dbReference>
<keyword evidence="15 20" id="KW-0862">Zinc</keyword>
<protein>
    <recommendedName>
        <fullName evidence="7 19">Methionine synthase</fullName>
        <ecNumber evidence="6 19">2.1.1.13</ecNumber>
    </recommendedName>
    <alternativeName>
        <fullName evidence="20">5-methyltetrahydrofolate--homocysteine methyltransferase</fullName>
    </alternativeName>
</protein>
<evidence type="ECO:0000256" key="2">
    <source>
        <dbReference type="ARBA" id="ARBA00001947"/>
    </source>
</evidence>
<dbReference type="Pfam" id="PF02310">
    <property type="entry name" value="B12-binding"/>
    <property type="match status" value="1"/>
</dbReference>
<dbReference type="Gene3D" id="3.20.20.20">
    <property type="entry name" value="Dihydropteroate synthase-like"/>
    <property type="match status" value="1"/>
</dbReference>
<keyword evidence="14" id="KW-0677">Repeat</keyword>
<dbReference type="InterPro" id="IPR006158">
    <property type="entry name" value="Cobalamin-bd"/>
</dbReference>
<dbReference type="RefSeq" id="WP_013010175.1">
    <property type="nucleotide sequence ID" value="NC_013943.1"/>
</dbReference>
<dbReference type="InterPro" id="IPR000489">
    <property type="entry name" value="Pterin-binding_dom"/>
</dbReference>
<feature type="domain" description="Pterin-binding" evidence="25">
    <location>
        <begin position="328"/>
        <end position="588"/>
    </location>
</feature>
<dbReference type="AlphaFoldDB" id="D4H5Z8"/>
<feature type="binding site" evidence="21 23">
    <location>
        <position position="282"/>
    </location>
    <ligand>
        <name>Zn(2+)</name>
        <dbReference type="ChEBI" id="CHEBI:29105"/>
    </ligand>
</feature>
<evidence type="ECO:0000256" key="14">
    <source>
        <dbReference type="ARBA" id="ARBA00022737"/>
    </source>
</evidence>
<dbReference type="PROSITE" id="PS51332">
    <property type="entry name" value="B12_BINDING"/>
    <property type="match status" value="1"/>
</dbReference>
<dbReference type="InterPro" id="IPR003759">
    <property type="entry name" value="Cbl-bd_cap"/>
</dbReference>
<dbReference type="eggNOG" id="COG0646">
    <property type="taxonomic scope" value="Bacteria"/>
</dbReference>
<dbReference type="GO" id="GO:0046653">
    <property type="term" value="P:tetrahydrofolate metabolic process"/>
    <property type="evidence" value="ECO:0007669"/>
    <property type="project" value="TreeGrafter"/>
</dbReference>
<feature type="domain" description="AdoMet activation" evidence="26">
    <location>
        <begin position="829"/>
        <end position="1116"/>
    </location>
</feature>
<comment type="domain">
    <text evidence="20">Modular enzyme with four functionally distinct domains. The isolated Hcy-binding domain catalyzes methyl transfer from free methylcobalamin to homocysteine. The Hcy-binding domain in association with the pterin-binding domain catalyzes the methylation of cob(I)alamin by methyltetrahydrofolate and the methylation of homocysteine. The B12-binding domain binds the cofactor. The AdoMet activation domain binds S-adenosyl-L-methionine. Under aerobic conditions cob(I)alamin can be converted to inactive cob(II)alamin. Reductive methylation by S-adenosyl-L-methionine and flavodoxin regenerates methylcobalamin.</text>
</comment>
<evidence type="ECO:0000256" key="20">
    <source>
        <dbReference type="PIRNR" id="PIRNR000381"/>
    </source>
</evidence>
<dbReference type="Gene3D" id="3.10.196.10">
    <property type="entry name" value="Vitamin B12-dependent methionine synthase, activation domain"/>
    <property type="match status" value="1"/>
</dbReference>
<dbReference type="InterPro" id="IPR004223">
    <property type="entry name" value="VitB12-dep_Met_synth_activ_dom"/>
</dbReference>
<dbReference type="InParanoid" id="D4H5Z8"/>
<feature type="domain" description="B12-binding" evidence="27">
    <location>
        <begin position="702"/>
        <end position="837"/>
    </location>
</feature>
<dbReference type="GO" id="GO:0008705">
    <property type="term" value="F:methionine synthase activity"/>
    <property type="evidence" value="ECO:0007669"/>
    <property type="project" value="UniProtKB-UniRule"/>
</dbReference>
<reference evidence="29 30" key="1">
    <citation type="journal article" date="2010" name="Stand. Genomic Sci.">
        <title>Complete genome sequence of Denitrovibrio acetiphilus type strain (N2460).</title>
        <authorList>
            <person name="Kiss H."/>
            <person name="Lang E."/>
            <person name="Lapidus A."/>
            <person name="Copeland A."/>
            <person name="Nolan M."/>
            <person name="Glavina Del Rio T."/>
            <person name="Chen F."/>
            <person name="Lucas S."/>
            <person name="Tice H."/>
            <person name="Cheng J.F."/>
            <person name="Han C."/>
            <person name="Goodwin L."/>
            <person name="Pitluck S."/>
            <person name="Liolios K."/>
            <person name="Pati A."/>
            <person name="Ivanova N."/>
            <person name="Mavromatis K."/>
            <person name="Chen A."/>
            <person name="Palaniappan K."/>
            <person name="Land M."/>
            <person name="Hauser L."/>
            <person name="Chang Y.J."/>
            <person name="Jeffries C.D."/>
            <person name="Detter J.C."/>
            <person name="Brettin T."/>
            <person name="Spring S."/>
            <person name="Rohde M."/>
            <person name="Goker M."/>
            <person name="Woyke T."/>
            <person name="Bristow J."/>
            <person name="Eisen J.A."/>
            <person name="Markowitz V."/>
            <person name="Hugenholtz P."/>
            <person name="Kyrpides N.C."/>
            <person name="Klenk H.P."/>
        </authorList>
    </citation>
    <scope>NUCLEOTIDE SEQUENCE [LARGE SCALE GENOMIC DNA]</scope>
    <source>
        <strain evidence="30">DSM 12809 / NBRC 114555 / N2460</strain>
    </source>
</reference>
<dbReference type="PIRSF" id="PIRSF000381">
    <property type="entry name" value="MetH"/>
    <property type="match status" value="1"/>
</dbReference>
<dbReference type="GO" id="GO:0008270">
    <property type="term" value="F:zinc ion binding"/>
    <property type="evidence" value="ECO:0007669"/>
    <property type="project" value="UniProtKB-UniRule"/>
</dbReference>
<dbReference type="PaxDb" id="522772-Dacet_0864"/>
<dbReference type="UniPathway" id="UPA00051">
    <property type="reaction ID" value="UER00081"/>
</dbReference>
<dbReference type="PANTHER" id="PTHR45833">
    <property type="entry name" value="METHIONINE SYNTHASE"/>
    <property type="match status" value="1"/>
</dbReference>
<comment type="function">
    <text evidence="18 20">Catalyzes the transfer of a methyl group from methyl-cobalamin to homocysteine, yielding enzyme-bound cob(I)alamin and methionine. Subsequently, remethylates the cofactor using methyltetrahydrofolate.</text>
</comment>
<dbReference type="FunFam" id="3.20.20.20:FF:000007">
    <property type="entry name" value="Methionine synthase"/>
    <property type="match status" value="1"/>
</dbReference>
<evidence type="ECO:0000256" key="3">
    <source>
        <dbReference type="ARBA" id="ARBA00001956"/>
    </source>
</evidence>
<keyword evidence="8 20" id="KW-0489">Methyltransferase</keyword>
<feature type="binding site" evidence="22">
    <location>
        <begin position="1113"/>
        <end position="1114"/>
    </location>
    <ligand>
        <name>S-adenosyl-L-methionine</name>
        <dbReference type="ChEBI" id="CHEBI:59789"/>
    </ligand>
</feature>
<evidence type="ECO:0000259" key="27">
    <source>
        <dbReference type="PROSITE" id="PS51332"/>
    </source>
</evidence>
<dbReference type="NCBIfam" id="TIGR02082">
    <property type="entry name" value="metH"/>
    <property type="match status" value="1"/>
</dbReference>
<evidence type="ECO:0000313" key="30">
    <source>
        <dbReference type="Proteomes" id="UP000002012"/>
    </source>
</evidence>
<evidence type="ECO:0000256" key="23">
    <source>
        <dbReference type="PROSITE-ProRule" id="PRU00333"/>
    </source>
</evidence>
<comment type="cofactor">
    <cofactor evidence="3 20 21">
        <name>methylcob(III)alamin</name>
        <dbReference type="ChEBI" id="CHEBI:28115"/>
    </cofactor>
</comment>
<dbReference type="Proteomes" id="UP000002012">
    <property type="component" value="Chromosome"/>
</dbReference>
<evidence type="ECO:0000256" key="8">
    <source>
        <dbReference type="ARBA" id="ARBA00022603"/>
    </source>
</evidence>
<evidence type="ECO:0000259" key="25">
    <source>
        <dbReference type="PROSITE" id="PS50972"/>
    </source>
</evidence>
<evidence type="ECO:0000256" key="16">
    <source>
        <dbReference type="ARBA" id="ARBA00023167"/>
    </source>
</evidence>
<feature type="domain" description="Hcy-binding" evidence="24">
    <location>
        <begin position="1"/>
        <end position="296"/>
    </location>
</feature>
<dbReference type="InterPro" id="IPR036589">
    <property type="entry name" value="HCY_dom_sf"/>
</dbReference>
<organism evidence="29 30">
    <name type="scientific">Denitrovibrio acetiphilus (strain DSM 12809 / NBRC 114555 / N2460)</name>
    <dbReference type="NCBI Taxonomy" id="522772"/>
    <lineage>
        <taxon>Bacteria</taxon>
        <taxon>Pseudomonadati</taxon>
        <taxon>Deferribacterota</taxon>
        <taxon>Deferribacteres</taxon>
        <taxon>Deferribacterales</taxon>
        <taxon>Geovibrionaceae</taxon>
        <taxon>Denitrovibrio</taxon>
    </lineage>
</organism>
<comment type="similarity">
    <text evidence="5">Belongs to the vitamin-B12 dependent methionine synthase family.</text>
</comment>
<dbReference type="GO" id="GO:0050667">
    <property type="term" value="P:homocysteine metabolic process"/>
    <property type="evidence" value="ECO:0007669"/>
    <property type="project" value="TreeGrafter"/>
</dbReference>
<comment type="catalytic activity">
    <reaction evidence="1 20">
        <text>(6S)-5-methyl-5,6,7,8-tetrahydrofolate + L-homocysteine = (6S)-5,6,7,8-tetrahydrofolate + L-methionine</text>
        <dbReference type="Rhea" id="RHEA:11172"/>
        <dbReference type="ChEBI" id="CHEBI:18608"/>
        <dbReference type="ChEBI" id="CHEBI:57453"/>
        <dbReference type="ChEBI" id="CHEBI:57844"/>
        <dbReference type="ChEBI" id="CHEBI:58199"/>
        <dbReference type="EC" id="2.1.1.13"/>
    </reaction>
</comment>